<protein>
    <submittedName>
        <fullName evidence="2">Glycosyltransferase</fullName>
    </submittedName>
</protein>
<reference evidence="2 3" key="1">
    <citation type="journal article" date="2022" name="Environ. Microbiol. Rep.">
        <title>Eco-phylogenetic analyses reveal divergent evolution of vitamin B12 metabolism in the marine bacterial family 'Psychromonadaceae'.</title>
        <authorList>
            <person name="Jin X."/>
            <person name="Yang Y."/>
            <person name="Cao H."/>
            <person name="Gao B."/>
            <person name="Zhao Z."/>
        </authorList>
    </citation>
    <scope>NUCLEOTIDE SEQUENCE [LARGE SCALE GENOMIC DNA]</scope>
    <source>
        <strain evidence="2 3">MKS20</strain>
    </source>
</reference>
<evidence type="ECO:0000313" key="2">
    <source>
        <dbReference type="EMBL" id="MCE2594132.1"/>
    </source>
</evidence>
<name>A0ABS8W7P6_9GAMM</name>
<dbReference type="Pfam" id="PF00535">
    <property type="entry name" value="Glycos_transf_2"/>
    <property type="match status" value="1"/>
</dbReference>
<gene>
    <name evidence="2" type="ORF">K6Y31_04820</name>
</gene>
<sequence>MPPSLTIVIPTHNRPQLLPQAVESAIGSYASPSEILVIDDASEPAVNEVALQQRFGSQVKVHRNETSIGIYRVRQKGCELASGQYIYQLDDDDRLAAGSLDIAMAALRAHKLDLLYLNVTGFGERGDYFNRNQGVALERFMALAQPMELAPELDYLTNACSALLQLAPSALQHPLAKKQLWLEVNHVRNLAHQAAYDGRDTIDCAREARLLDELNDCEFALYASCLVKLGFHRARFYLARCEGQRYFSSGQSNHQQLEANLMLKKRFYGICCKLSSLKDVRKQAKLALAQVYFNAAWDALKQHGDKSAAFNYLLLSAQLVPQLKVFKLALTISFSPKRRNKARFYSQ</sequence>
<dbReference type="SUPFAM" id="SSF53448">
    <property type="entry name" value="Nucleotide-diphospho-sugar transferases"/>
    <property type="match status" value="1"/>
</dbReference>
<feature type="domain" description="Glycosyltransferase 2-like" evidence="1">
    <location>
        <begin position="6"/>
        <end position="154"/>
    </location>
</feature>
<dbReference type="InterPro" id="IPR001173">
    <property type="entry name" value="Glyco_trans_2-like"/>
</dbReference>
<dbReference type="EMBL" id="JAIMJA010000004">
    <property type="protein sequence ID" value="MCE2594132.1"/>
    <property type="molecule type" value="Genomic_DNA"/>
</dbReference>
<dbReference type="Gene3D" id="3.90.550.10">
    <property type="entry name" value="Spore Coat Polysaccharide Biosynthesis Protein SpsA, Chain A"/>
    <property type="match status" value="1"/>
</dbReference>
<dbReference type="Proteomes" id="UP001201273">
    <property type="component" value="Unassembled WGS sequence"/>
</dbReference>
<dbReference type="PANTHER" id="PTHR43685">
    <property type="entry name" value="GLYCOSYLTRANSFERASE"/>
    <property type="match status" value="1"/>
</dbReference>
<keyword evidence="3" id="KW-1185">Reference proteome</keyword>
<proteinExistence type="predicted"/>
<dbReference type="RefSeq" id="WP_233051714.1">
    <property type="nucleotide sequence ID" value="NZ_JAIMJA010000004.1"/>
</dbReference>
<dbReference type="PANTHER" id="PTHR43685:SF11">
    <property type="entry name" value="GLYCOSYLTRANSFERASE TAGX-RELATED"/>
    <property type="match status" value="1"/>
</dbReference>
<dbReference type="CDD" id="cd00761">
    <property type="entry name" value="Glyco_tranf_GTA_type"/>
    <property type="match status" value="1"/>
</dbReference>
<organism evidence="2 3">
    <name type="scientific">Motilimonas cestriensis</name>
    <dbReference type="NCBI Taxonomy" id="2742685"/>
    <lineage>
        <taxon>Bacteria</taxon>
        <taxon>Pseudomonadati</taxon>
        <taxon>Pseudomonadota</taxon>
        <taxon>Gammaproteobacteria</taxon>
        <taxon>Alteromonadales</taxon>
        <taxon>Alteromonadales genera incertae sedis</taxon>
        <taxon>Motilimonas</taxon>
    </lineage>
</organism>
<dbReference type="InterPro" id="IPR050834">
    <property type="entry name" value="Glycosyltransf_2"/>
</dbReference>
<accession>A0ABS8W7P6</accession>
<evidence type="ECO:0000259" key="1">
    <source>
        <dbReference type="Pfam" id="PF00535"/>
    </source>
</evidence>
<dbReference type="InterPro" id="IPR029044">
    <property type="entry name" value="Nucleotide-diphossugar_trans"/>
</dbReference>
<evidence type="ECO:0000313" key="3">
    <source>
        <dbReference type="Proteomes" id="UP001201273"/>
    </source>
</evidence>
<comment type="caution">
    <text evidence="2">The sequence shown here is derived from an EMBL/GenBank/DDBJ whole genome shotgun (WGS) entry which is preliminary data.</text>
</comment>